<dbReference type="Pfam" id="PF01535">
    <property type="entry name" value="PPR"/>
    <property type="match status" value="2"/>
</dbReference>
<keyword evidence="2" id="KW-0677">Repeat</keyword>
<keyword evidence="5" id="KW-1185">Reference proteome</keyword>
<evidence type="ECO:0008006" key="6">
    <source>
        <dbReference type="Google" id="ProtNLM"/>
    </source>
</evidence>
<evidence type="ECO:0000313" key="5">
    <source>
        <dbReference type="Proteomes" id="UP001415857"/>
    </source>
</evidence>
<reference evidence="4 5" key="1">
    <citation type="journal article" date="2024" name="Plant J.">
        <title>Genome sequences and population genomics reveal climatic adaptation and genomic divergence between two closely related sweetgum species.</title>
        <authorList>
            <person name="Xu W.Q."/>
            <person name="Ren C.Q."/>
            <person name="Zhang X.Y."/>
            <person name="Comes H.P."/>
            <person name="Liu X.H."/>
            <person name="Li Y.G."/>
            <person name="Kettle C.J."/>
            <person name="Jalonen R."/>
            <person name="Gaisberger H."/>
            <person name="Ma Y.Z."/>
            <person name="Qiu Y.X."/>
        </authorList>
    </citation>
    <scope>NUCLEOTIDE SEQUENCE [LARGE SCALE GENOMIC DNA]</scope>
    <source>
        <strain evidence="4">Hangzhou</strain>
    </source>
</reference>
<gene>
    <name evidence="4" type="ORF">L1049_010188</name>
</gene>
<dbReference type="PANTHER" id="PTHR47941">
    <property type="entry name" value="PENTATRICOPEPTIDE REPEAT-CONTAINING PROTEIN 3, MITOCHONDRIAL"/>
    <property type="match status" value="1"/>
</dbReference>
<comment type="similarity">
    <text evidence="1">Belongs to the PPR family. P subfamily.</text>
</comment>
<evidence type="ECO:0000256" key="3">
    <source>
        <dbReference type="PROSITE-ProRule" id="PRU00708"/>
    </source>
</evidence>
<evidence type="ECO:0000256" key="1">
    <source>
        <dbReference type="ARBA" id="ARBA00007626"/>
    </source>
</evidence>
<evidence type="ECO:0000313" key="4">
    <source>
        <dbReference type="EMBL" id="KAK9267754.1"/>
    </source>
</evidence>
<proteinExistence type="inferred from homology"/>
<accession>A0AAP0NAZ4</accession>
<sequence>MLSLSCGITRTHLNAVPFLGIPSLILNNKAVRNPIAPSKSPMKSVQQLLLFSTPSLLSSLSKPISLFFSSFSSSSSTATVTAATVSESINLTQEELTKINLLIPRLCYSNHLPEAIRLVHASLLTNPPLKFLPLPILVDCLVSQPDMTQLMSFLTRLKHNPPAHPSLLPINTMLISSYFKKSKPKEAMKVFTWMSRPGSPCAPDAAIYGILAGGFCRHGLNLGALKVLRAMVGANFWPGSDLRKRIFRNLLREARIREAKELDGALASIGVDGDKGVEKVMVLLERMIANWTD</sequence>
<dbReference type="InterPro" id="IPR002885">
    <property type="entry name" value="PPR_rpt"/>
</dbReference>
<name>A0AAP0NAZ4_LIQFO</name>
<evidence type="ECO:0000256" key="2">
    <source>
        <dbReference type="ARBA" id="ARBA00022737"/>
    </source>
</evidence>
<dbReference type="EMBL" id="JBBPBK010000016">
    <property type="protein sequence ID" value="KAK9267754.1"/>
    <property type="molecule type" value="Genomic_DNA"/>
</dbReference>
<feature type="repeat" description="PPR" evidence="3">
    <location>
        <begin position="204"/>
        <end position="238"/>
    </location>
</feature>
<dbReference type="PROSITE" id="PS51375">
    <property type="entry name" value="PPR"/>
    <property type="match status" value="1"/>
</dbReference>
<comment type="caution">
    <text evidence="4">The sequence shown here is derived from an EMBL/GenBank/DDBJ whole genome shotgun (WGS) entry which is preliminary data.</text>
</comment>
<dbReference type="AlphaFoldDB" id="A0AAP0NAZ4"/>
<dbReference type="InterPro" id="IPR011990">
    <property type="entry name" value="TPR-like_helical_dom_sf"/>
</dbReference>
<organism evidence="4 5">
    <name type="scientific">Liquidambar formosana</name>
    <name type="common">Formosan gum</name>
    <dbReference type="NCBI Taxonomy" id="63359"/>
    <lineage>
        <taxon>Eukaryota</taxon>
        <taxon>Viridiplantae</taxon>
        <taxon>Streptophyta</taxon>
        <taxon>Embryophyta</taxon>
        <taxon>Tracheophyta</taxon>
        <taxon>Spermatophyta</taxon>
        <taxon>Magnoliopsida</taxon>
        <taxon>eudicotyledons</taxon>
        <taxon>Gunneridae</taxon>
        <taxon>Pentapetalae</taxon>
        <taxon>Saxifragales</taxon>
        <taxon>Altingiaceae</taxon>
        <taxon>Liquidambar</taxon>
    </lineage>
</organism>
<dbReference type="Gene3D" id="1.25.40.10">
    <property type="entry name" value="Tetratricopeptide repeat domain"/>
    <property type="match status" value="1"/>
</dbReference>
<dbReference type="Proteomes" id="UP001415857">
    <property type="component" value="Unassembled WGS sequence"/>
</dbReference>
<protein>
    <recommendedName>
        <fullName evidence="6">Pentatricopeptide repeat-containing protein</fullName>
    </recommendedName>
</protein>